<keyword evidence="3" id="KW-1185">Reference proteome</keyword>
<evidence type="ECO:0000313" key="2">
    <source>
        <dbReference type="EMBL" id="KAF2860061.1"/>
    </source>
</evidence>
<name>A0A6A7BXW4_9PEZI</name>
<dbReference type="EMBL" id="MU005985">
    <property type="protein sequence ID" value="KAF2860061.1"/>
    <property type="molecule type" value="Genomic_DNA"/>
</dbReference>
<evidence type="ECO:0000313" key="3">
    <source>
        <dbReference type="Proteomes" id="UP000799421"/>
    </source>
</evidence>
<gene>
    <name evidence="2" type="ORF">K470DRAFT_258228</name>
</gene>
<accession>A0A6A7BXW4</accession>
<sequence length="125" mass="14539">MLIRRQPHHQREALHIRDHLLYFLASLSSFTLCKVHRLHPARTKSLTHVDEREFNDTSSHASHQQRQRTGTRKYLLPNPCPQDQWGRYASPAALTQTLFSNEPPSTSTFWNQLQLVQPSSKGHFS</sequence>
<dbReference type="AlphaFoldDB" id="A0A6A7BXW4"/>
<evidence type="ECO:0000256" key="1">
    <source>
        <dbReference type="SAM" id="MobiDB-lite"/>
    </source>
</evidence>
<proteinExistence type="predicted"/>
<dbReference type="Proteomes" id="UP000799421">
    <property type="component" value="Unassembled WGS sequence"/>
</dbReference>
<protein>
    <submittedName>
        <fullName evidence="2">Uncharacterized protein</fullName>
    </submittedName>
</protein>
<organism evidence="2 3">
    <name type="scientific">Piedraia hortae CBS 480.64</name>
    <dbReference type="NCBI Taxonomy" id="1314780"/>
    <lineage>
        <taxon>Eukaryota</taxon>
        <taxon>Fungi</taxon>
        <taxon>Dikarya</taxon>
        <taxon>Ascomycota</taxon>
        <taxon>Pezizomycotina</taxon>
        <taxon>Dothideomycetes</taxon>
        <taxon>Dothideomycetidae</taxon>
        <taxon>Capnodiales</taxon>
        <taxon>Piedraiaceae</taxon>
        <taxon>Piedraia</taxon>
    </lineage>
</organism>
<reference evidence="2" key="1">
    <citation type="journal article" date="2020" name="Stud. Mycol.">
        <title>101 Dothideomycetes genomes: a test case for predicting lifestyles and emergence of pathogens.</title>
        <authorList>
            <person name="Haridas S."/>
            <person name="Albert R."/>
            <person name="Binder M."/>
            <person name="Bloem J."/>
            <person name="Labutti K."/>
            <person name="Salamov A."/>
            <person name="Andreopoulos B."/>
            <person name="Baker S."/>
            <person name="Barry K."/>
            <person name="Bills G."/>
            <person name="Bluhm B."/>
            <person name="Cannon C."/>
            <person name="Castanera R."/>
            <person name="Culley D."/>
            <person name="Daum C."/>
            <person name="Ezra D."/>
            <person name="Gonzalez J."/>
            <person name="Henrissat B."/>
            <person name="Kuo A."/>
            <person name="Liang C."/>
            <person name="Lipzen A."/>
            <person name="Lutzoni F."/>
            <person name="Magnuson J."/>
            <person name="Mondo S."/>
            <person name="Nolan M."/>
            <person name="Ohm R."/>
            <person name="Pangilinan J."/>
            <person name="Park H.-J."/>
            <person name="Ramirez L."/>
            <person name="Alfaro M."/>
            <person name="Sun H."/>
            <person name="Tritt A."/>
            <person name="Yoshinaga Y."/>
            <person name="Zwiers L.-H."/>
            <person name="Turgeon B."/>
            <person name="Goodwin S."/>
            <person name="Spatafora J."/>
            <person name="Crous P."/>
            <person name="Grigoriev I."/>
        </authorList>
    </citation>
    <scope>NUCLEOTIDE SEQUENCE</scope>
    <source>
        <strain evidence="2">CBS 480.64</strain>
    </source>
</reference>
<feature type="region of interest" description="Disordered" evidence="1">
    <location>
        <begin position="49"/>
        <end position="76"/>
    </location>
</feature>